<feature type="transmembrane region" description="Helical" evidence="7">
    <location>
        <begin position="65"/>
        <end position="87"/>
    </location>
</feature>
<evidence type="ECO:0000256" key="2">
    <source>
        <dbReference type="ARBA" id="ARBA00022475"/>
    </source>
</evidence>
<feature type="compositionally biased region" description="Basic and acidic residues" evidence="6">
    <location>
        <begin position="21"/>
        <end position="31"/>
    </location>
</feature>
<feature type="transmembrane region" description="Helical" evidence="7">
    <location>
        <begin position="440"/>
        <end position="458"/>
    </location>
</feature>
<dbReference type="Proteomes" id="UP001165378">
    <property type="component" value="Unassembled WGS sequence"/>
</dbReference>
<dbReference type="AlphaFoldDB" id="A0AA41PWR8"/>
<dbReference type="GO" id="GO:0022857">
    <property type="term" value="F:transmembrane transporter activity"/>
    <property type="evidence" value="ECO:0007669"/>
    <property type="project" value="InterPro"/>
</dbReference>
<feature type="transmembrane region" description="Helical" evidence="7">
    <location>
        <begin position="255"/>
        <end position="280"/>
    </location>
</feature>
<dbReference type="EMBL" id="JAKFHA010000001">
    <property type="protein sequence ID" value="MCF2526269.1"/>
    <property type="molecule type" value="Genomic_DNA"/>
</dbReference>
<feature type="transmembrane region" description="Helical" evidence="7">
    <location>
        <begin position="300"/>
        <end position="323"/>
    </location>
</feature>
<feature type="transmembrane region" description="Helical" evidence="7">
    <location>
        <begin position="415"/>
        <end position="434"/>
    </location>
</feature>
<feature type="transmembrane region" description="Helical" evidence="7">
    <location>
        <begin position="118"/>
        <end position="144"/>
    </location>
</feature>
<dbReference type="PANTHER" id="PTHR42770:SF18">
    <property type="entry name" value="ARGININE_AGMATINE ANTIPORTER"/>
    <property type="match status" value="1"/>
</dbReference>
<protein>
    <submittedName>
        <fullName evidence="8">Amino acid permease</fullName>
    </submittedName>
</protein>
<evidence type="ECO:0000256" key="6">
    <source>
        <dbReference type="SAM" id="MobiDB-lite"/>
    </source>
</evidence>
<dbReference type="Gene3D" id="1.20.1740.10">
    <property type="entry name" value="Amino acid/polyamine transporter I"/>
    <property type="match status" value="1"/>
</dbReference>
<accession>A0AA41PWR8</accession>
<comment type="subcellular location">
    <subcellularLocation>
        <location evidence="1">Cell membrane</location>
        <topology evidence="1">Multi-pass membrane protein</topology>
    </subcellularLocation>
</comment>
<feature type="transmembrane region" description="Helical" evidence="7">
    <location>
        <begin position="150"/>
        <end position="169"/>
    </location>
</feature>
<evidence type="ECO:0000256" key="5">
    <source>
        <dbReference type="ARBA" id="ARBA00023136"/>
    </source>
</evidence>
<dbReference type="PANTHER" id="PTHR42770">
    <property type="entry name" value="AMINO ACID TRANSPORTER-RELATED"/>
    <property type="match status" value="1"/>
</dbReference>
<sequence>MTISDPGTEAEPGPDPDPDSDSGRPRPEGPRPARGSLGLLACTALVIGNMIGSGVFLLPGTLAPYGGLAIVAWCFTCAGALLLALVFGRFARLQPHTGGPYAYVERTFGRFTGFMIGWGYWIAVWVGNAAIAIAAVGYLAYFVPALEGRALSSALVAVALSWAATYLNVRGVKDAGFVAILTTALKLIPLVGIAVVGLFFLDRGAVPEFNPTGGSAFQGITAAAALTLWAFIGMESATVPAGDVKDPRRTIPRSTILGVSVASAVYVLSTFVVMTLVPAGQLESSSAPFADAAEVIVGKAGGSIVAAGGLIACLGAMSGWVMLQGQVPMALARDGLFPKRFGAVNRHGSPAYGLVFSNVLVTVLILMTANSGLAGQFKEIILIATLSSLIPYGMTALALLKVMRADRSQFPGSAFAKYTAIAVLAAAYSAWAIYGSGWETVWKGLAALVLGLPVYFWLRRRGDGPDAWQADRTERPARAGTAP</sequence>
<keyword evidence="2" id="KW-1003">Cell membrane</keyword>
<dbReference type="RefSeq" id="WP_235050312.1">
    <property type="nucleotide sequence ID" value="NZ_JAKFHA010000001.1"/>
</dbReference>
<proteinExistence type="predicted"/>
<keyword evidence="4 7" id="KW-1133">Transmembrane helix</keyword>
<gene>
    <name evidence="8" type="ORF">LZ495_03405</name>
</gene>
<dbReference type="PIRSF" id="PIRSF006060">
    <property type="entry name" value="AA_transporter"/>
    <property type="match status" value="1"/>
</dbReference>
<dbReference type="InterPro" id="IPR002293">
    <property type="entry name" value="AA/rel_permease1"/>
</dbReference>
<evidence type="ECO:0000313" key="8">
    <source>
        <dbReference type="EMBL" id="MCF2526269.1"/>
    </source>
</evidence>
<evidence type="ECO:0000313" key="9">
    <source>
        <dbReference type="Proteomes" id="UP001165378"/>
    </source>
</evidence>
<dbReference type="GO" id="GO:0005886">
    <property type="term" value="C:plasma membrane"/>
    <property type="evidence" value="ECO:0007669"/>
    <property type="project" value="UniProtKB-SubCell"/>
</dbReference>
<dbReference type="Pfam" id="PF13520">
    <property type="entry name" value="AA_permease_2"/>
    <property type="match status" value="1"/>
</dbReference>
<feature type="transmembrane region" description="Helical" evidence="7">
    <location>
        <begin position="380"/>
        <end position="403"/>
    </location>
</feature>
<keyword evidence="3 7" id="KW-0812">Transmembrane</keyword>
<evidence type="ECO:0000256" key="1">
    <source>
        <dbReference type="ARBA" id="ARBA00004651"/>
    </source>
</evidence>
<reference evidence="8" key="1">
    <citation type="submission" date="2022-01" db="EMBL/GenBank/DDBJ databases">
        <title>Genome-Based Taxonomic Classification of the Phylum Actinobacteria.</title>
        <authorList>
            <person name="Gao Y."/>
        </authorList>
    </citation>
    <scope>NUCLEOTIDE SEQUENCE</scope>
    <source>
        <strain evidence="8">KLBMP 8922</strain>
    </source>
</reference>
<dbReference type="InterPro" id="IPR050367">
    <property type="entry name" value="APC_superfamily"/>
</dbReference>
<feature type="transmembrane region" description="Helical" evidence="7">
    <location>
        <begin position="176"/>
        <end position="201"/>
    </location>
</feature>
<evidence type="ECO:0000256" key="3">
    <source>
        <dbReference type="ARBA" id="ARBA00022692"/>
    </source>
</evidence>
<evidence type="ECO:0000256" key="7">
    <source>
        <dbReference type="SAM" id="Phobius"/>
    </source>
</evidence>
<feature type="transmembrane region" description="Helical" evidence="7">
    <location>
        <begin position="213"/>
        <end position="234"/>
    </location>
</feature>
<keyword evidence="9" id="KW-1185">Reference proteome</keyword>
<feature type="transmembrane region" description="Helical" evidence="7">
    <location>
        <begin position="349"/>
        <end position="368"/>
    </location>
</feature>
<feature type="region of interest" description="Disordered" evidence="6">
    <location>
        <begin position="1"/>
        <end position="35"/>
    </location>
</feature>
<organism evidence="8 9">
    <name type="scientific">Yinghuangia soli</name>
    <dbReference type="NCBI Taxonomy" id="2908204"/>
    <lineage>
        <taxon>Bacteria</taxon>
        <taxon>Bacillati</taxon>
        <taxon>Actinomycetota</taxon>
        <taxon>Actinomycetes</taxon>
        <taxon>Kitasatosporales</taxon>
        <taxon>Streptomycetaceae</taxon>
        <taxon>Yinghuangia</taxon>
    </lineage>
</organism>
<comment type="caution">
    <text evidence="8">The sequence shown here is derived from an EMBL/GenBank/DDBJ whole genome shotgun (WGS) entry which is preliminary data.</text>
</comment>
<name>A0AA41PWR8_9ACTN</name>
<feature type="transmembrane region" description="Helical" evidence="7">
    <location>
        <begin position="37"/>
        <end position="59"/>
    </location>
</feature>
<evidence type="ECO:0000256" key="4">
    <source>
        <dbReference type="ARBA" id="ARBA00022989"/>
    </source>
</evidence>
<keyword evidence="5 7" id="KW-0472">Membrane</keyword>